<accession>A0A417Z2M6</accession>
<organism evidence="1 2">
    <name type="scientific">Dermacoccus abyssi</name>
    <dbReference type="NCBI Taxonomy" id="322596"/>
    <lineage>
        <taxon>Bacteria</taxon>
        <taxon>Bacillati</taxon>
        <taxon>Actinomycetota</taxon>
        <taxon>Actinomycetes</taxon>
        <taxon>Micrococcales</taxon>
        <taxon>Dermacoccaceae</taxon>
        <taxon>Dermacoccus</taxon>
    </lineage>
</organism>
<evidence type="ECO:0000313" key="1">
    <source>
        <dbReference type="EMBL" id="RHW44608.1"/>
    </source>
</evidence>
<evidence type="ECO:0008006" key="3">
    <source>
        <dbReference type="Google" id="ProtNLM"/>
    </source>
</evidence>
<dbReference type="InterPro" id="IPR023393">
    <property type="entry name" value="START-like_dom_sf"/>
</dbReference>
<proteinExistence type="predicted"/>
<dbReference type="SUPFAM" id="SSF55961">
    <property type="entry name" value="Bet v1-like"/>
    <property type="match status" value="1"/>
</dbReference>
<dbReference type="Gene3D" id="3.30.530.20">
    <property type="match status" value="1"/>
</dbReference>
<protein>
    <recommendedName>
        <fullName evidence="3">SRPBCC family protein</fullName>
    </recommendedName>
</protein>
<gene>
    <name evidence="1" type="ORF">D1832_12120</name>
</gene>
<comment type="caution">
    <text evidence="1">The sequence shown here is derived from an EMBL/GenBank/DDBJ whole genome shotgun (WGS) entry which is preliminary data.</text>
</comment>
<dbReference type="EMBL" id="QWLM01000015">
    <property type="protein sequence ID" value="RHW44608.1"/>
    <property type="molecule type" value="Genomic_DNA"/>
</dbReference>
<dbReference type="RefSeq" id="WP_118914338.1">
    <property type="nucleotide sequence ID" value="NZ_CBCRVH010000015.1"/>
</dbReference>
<dbReference type="Proteomes" id="UP000285376">
    <property type="component" value="Unassembled WGS sequence"/>
</dbReference>
<sequence length="202" mass="21408">MRGRTDALLRDRDDGGGPHACFPKAAFTFTLECDLPAPEAWSRVADSERHGVAVPFTNVSGPKPENLRVGSRLVARTALGPCGFDDVMIVRAAEPGRLLVFEKVGRVIGGVVDVRFTPLPALTDARGMTRPVSTGGVRPDAPSADGGNELTRVEWWQTIAVPWLRGPLTPLGTFAATLASPLARRGYERVVARVLTGVGGGA</sequence>
<name>A0A417Z2M6_9MICO</name>
<evidence type="ECO:0000313" key="2">
    <source>
        <dbReference type="Proteomes" id="UP000285376"/>
    </source>
</evidence>
<dbReference type="AlphaFoldDB" id="A0A417Z2M6"/>
<reference evidence="1 2" key="1">
    <citation type="submission" date="2018-08" db="EMBL/GenBank/DDBJ databases">
        <title>Whole genome sequence analysis of Dermacoccus abyssi bacteria isolated from Deep Mariana trench Micromonospora spp reveals genes involved in the environmental adaptation and production of secondary metabolites.</title>
        <authorList>
            <person name="Abdel-Mageed W.M."/>
            <person name="Lehri B."/>
            <person name="Nouioui I."/>
            <person name="Goodfellow I."/>
            <person name="Jaspars M."/>
            <person name="Karlyshev A."/>
        </authorList>
    </citation>
    <scope>NUCLEOTIDE SEQUENCE [LARGE SCALE GENOMIC DNA]</scope>
    <source>
        <strain evidence="1 2">MT1.1</strain>
    </source>
</reference>